<dbReference type="EMBL" id="VKGK01000001">
    <property type="protein sequence ID" value="TRY16296.1"/>
    <property type="molecule type" value="Genomic_DNA"/>
</dbReference>
<organism evidence="2 3">
    <name type="scientific">Shewanella hanedai</name>
    <name type="common">Alteromonas hanedai</name>
    <dbReference type="NCBI Taxonomy" id="25"/>
    <lineage>
        <taxon>Bacteria</taxon>
        <taxon>Pseudomonadati</taxon>
        <taxon>Pseudomonadota</taxon>
        <taxon>Gammaproteobacteria</taxon>
        <taxon>Alteromonadales</taxon>
        <taxon>Shewanellaceae</taxon>
        <taxon>Shewanella</taxon>
    </lineage>
</organism>
<dbReference type="RefSeq" id="WP_143562742.1">
    <property type="nucleotide sequence ID" value="NZ_BMPL01000001.1"/>
</dbReference>
<evidence type="ECO:0008006" key="4">
    <source>
        <dbReference type="Google" id="ProtNLM"/>
    </source>
</evidence>
<reference evidence="3" key="1">
    <citation type="submission" date="2019-07" db="EMBL/GenBank/DDBJ databases">
        <title>Shewanella sp. YLB-08 draft genomic sequence.</title>
        <authorList>
            <person name="Yu L."/>
        </authorList>
    </citation>
    <scope>NUCLEOTIDE SEQUENCE [LARGE SCALE GENOMIC DNA]</scope>
    <source>
        <strain evidence="3">JCM 20706</strain>
    </source>
</reference>
<feature type="transmembrane region" description="Helical" evidence="1">
    <location>
        <begin position="21"/>
        <end position="39"/>
    </location>
</feature>
<sequence>MVFKQLSPTQAKITTTRFSKISRTIISAILAVLTIFMATRLGDENYGVVIGWAFGALLGWHLLFARKQIHIDIANQTISTRVSSIYLIAQQDISIADIKAFRVDKDSTRQHQYKLSIIMDERLKPIRLEFGSLQSMNILAEKLSDFCNKTLLNSAKY</sequence>
<dbReference type="AlphaFoldDB" id="A0A553JV26"/>
<evidence type="ECO:0000313" key="3">
    <source>
        <dbReference type="Proteomes" id="UP000318126"/>
    </source>
</evidence>
<protein>
    <recommendedName>
        <fullName evidence="4">DUF2244 domain-containing protein</fullName>
    </recommendedName>
</protein>
<name>A0A553JV26_SHEHA</name>
<keyword evidence="1" id="KW-0812">Transmembrane</keyword>
<gene>
    <name evidence="2" type="ORF">FN961_01330</name>
</gene>
<keyword evidence="1" id="KW-0472">Membrane</keyword>
<evidence type="ECO:0000256" key="1">
    <source>
        <dbReference type="SAM" id="Phobius"/>
    </source>
</evidence>
<keyword evidence="1" id="KW-1133">Transmembrane helix</keyword>
<dbReference type="Proteomes" id="UP000318126">
    <property type="component" value="Unassembled WGS sequence"/>
</dbReference>
<keyword evidence="3" id="KW-1185">Reference proteome</keyword>
<comment type="caution">
    <text evidence="2">The sequence shown here is derived from an EMBL/GenBank/DDBJ whole genome shotgun (WGS) entry which is preliminary data.</text>
</comment>
<proteinExistence type="predicted"/>
<evidence type="ECO:0000313" key="2">
    <source>
        <dbReference type="EMBL" id="TRY16296.1"/>
    </source>
</evidence>
<accession>A0A553JV26</accession>
<feature type="transmembrane region" description="Helical" evidence="1">
    <location>
        <begin position="45"/>
        <end position="64"/>
    </location>
</feature>
<dbReference type="OrthoDB" id="6263117at2"/>